<dbReference type="EMBL" id="FZOC01000009">
    <property type="protein sequence ID" value="SNS23037.1"/>
    <property type="molecule type" value="Genomic_DNA"/>
</dbReference>
<dbReference type="EC" id="2.3.1.30" evidence="2"/>
<keyword evidence="3" id="KW-0028">Amino-acid biosynthesis</keyword>
<evidence type="ECO:0000256" key="3">
    <source>
        <dbReference type="ARBA" id="ARBA00022605"/>
    </source>
</evidence>
<keyword evidence="5" id="KW-0012">Acyltransferase</keyword>
<evidence type="ECO:0000313" key="8">
    <source>
        <dbReference type="Proteomes" id="UP000198324"/>
    </source>
</evidence>
<dbReference type="Gene3D" id="1.10.3130.10">
    <property type="entry name" value="serine acetyltransferase, domain 1"/>
    <property type="match status" value="1"/>
</dbReference>
<dbReference type="Proteomes" id="UP000198324">
    <property type="component" value="Unassembled WGS sequence"/>
</dbReference>
<evidence type="ECO:0000256" key="6">
    <source>
        <dbReference type="ARBA" id="ARBA00049486"/>
    </source>
</evidence>
<dbReference type="InterPro" id="IPR011004">
    <property type="entry name" value="Trimer_LpxA-like_sf"/>
</dbReference>
<proteinExistence type="inferred from homology"/>
<keyword evidence="4 7" id="KW-0808">Transferase</keyword>
<dbReference type="InterPro" id="IPR045304">
    <property type="entry name" value="LbH_SAT"/>
</dbReference>
<dbReference type="RefSeq" id="WP_089275444.1">
    <property type="nucleotide sequence ID" value="NZ_FZOC01000009.1"/>
</dbReference>
<dbReference type="OrthoDB" id="9801456at2"/>
<protein>
    <recommendedName>
        <fullName evidence="2">serine O-acetyltransferase</fullName>
        <ecNumber evidence="2">2.3.1.30</ecNumber>
    </recommendedName>
</protein>
<dbReference type="InterPro" id="IPR001451">
    <property type="entry name" value="Hexapep"/>
</dbReference>
<dbReference type="SUPFAM" id="SSF51161">
    <property type="entry name" value="Trimeric LpxA-like enzymes"/>
    <property type="match status" value="1"/>
</dbReference>
<dbReference type="InterPro" id="IPR053376">
    <property type="entry name" value="Serine_acetyltransferase"/>
</dbReference>
<evidence type="ECO:0000256" key="5">
    <source>
        <dbReference type="ARBA" id="ARBA00023315"/>
    </source>
</evidence>
<dbReference type="NCBIfam" id="NF041874">
    <property type="entry name" value="EPS_EpsC"/>
    <property type="match status" value="1"/>
</dbReference>
<gene>
    <name evidence="7" type="ORF">SAMN04488503_3260</name>
</gene>
<evidence type="ECO:0000256" key="1">
    <source>
        <dbReference type="ARBA" id="ARBA00007274"/>
    </source>
</evidence>
<reference evidence="7 8" key="1">
    <citation type="submission" date="2017-06" db="EMBL/GenBank/DDBJ databases">
        <authorList>
            <person name="Kim H.J."/>
            <person name="Triplett B.A."/>
        </authorList>
    </citation>
    <scope>NUCLEOTIDE SEQUENCE [LARGE SCALE GENOMIC DNA]</scope>
    <source>
        <strain evidence="7 8">DSM 13116</strain>
    </source>
</reference>
<evidence type="ECO:0000256" key="2">
    <source>
        <dbReference type="ARBA" id="ARBA00013266"/>
    </source>
</evidence>
<dbReference type="PANTHER" id="PTHR42811">
    <property type="entry name" value="SERINE ACETYLTRANSFERASE"/>
    <property type="match status" value="1"/>
</dbReference>
<name>A0A239CSH9_9BACT</name>
<comment type="similarity">
    <text evidence="1">Belongs to the transferase hexapeptide repeat family.</text>
</comment>
<dbReference type="CDD" id="cd03354">
    <property type="entry name" value="LbH_SAT"/>
    <property type="match status" value="1"/>
</dbReference>
<dbReference type="AlphaFoldDB" id="A0A239CSH9"/>
<evidence type="ECO:0000313" key="7">
    <source>
        <dbReference type="EMBL" id="SNS23037.1"/>
    </source>
</evidence>
<accession>A0A239CSH9</accession>
<dbReference type="GO" id="GO:0009001">
    <property type="term" value="F:serine O-acetyltransferase activity"/>
    <property type="evidence" value="ECO:0007669"/>
    <property type="project" value="UniProtKB-EC"/>
</dbReference>
<comment type="catalytic activity">
    <reaction evidence="6">
        <text>L-serine + acetyl-CoA = O-acetyl-L-serine + CoA</text>
        <dbReference type="Rhea" id="RHEA:24560"/>
        <dbReference type="ChEBI" id="CHEBI:33384"/>
        <dbReference type="ChEBI" id="CHEBI:57287"/>
        <dbReference type="ChEBI" id="CHEBI:57288"/>
        <dbReference type="ChEBI" id="CHEBI:58340"/>
        <dbReference type="EC" id="2.3.1.30"/>
    </reaction>
</comment>
<organism evidence="7 8">
    <name type="scientific">Humidesulfovibrio mexicanus</name>
    <dbReference type="NCBI Taxonomy" id="147047"/>
    <lineage>
        <taxon>Bacteria</taxon>
        <taxon>Pseudomonadati</taxon>
        <taxon>Thermodesulfobacteriota</taxon>
        <taxon>Desulfovibrionia</taxon>
        <taxon>Desulfovibrionales</taxon>
        <taxon>Desulfovibrionaceae</taxon>
        <taxon>Humidesulfovibrio</taxon>
    </lineage>
</organism>
<keyword evidence="8" id="KW-1185">Reference proteome</keyword>
<dbReference type="InterPro" id="IPR042122">
    <property type="entry name" value="Ser_AcTrfase_N_sf"/>
</dbReference>
<evidence type="ECO:0000256" key="4">
    <source>
        <dbReference type="ARBA" id="ARBA00022679"/>
    </source>
</evidence>
<dbReference type="Pfam" id="PF00132">
    <property type="entry name" value="Hexapep"/>
    <property type="match status" value="1"/>
</dbReference>
<dbReference type="Gene3D" id="2.160.10.10">
    <property type="entry name" value="Hexapeptide repeat proteins"/>
    <property type="match status" value="1"/>
</dbReference>
<dbReference type="GO" id="GO:0008652">
    <property type="term" value="P:amino acid biosynthetic process"/>
    <property type="evidence" value="ECO:0007669"/>
    <property type="project" value="UniProtKB-KW"/>
</dbReference>
<sequence>MSEDAAPDANAANLDKDAVLAETVARLCAPTACEAACHHVNRDQPMPSLEVLAEVVELLRAVLFPGFFGPPDVSGRTMPFYVGSALDRVVKLLSEQINRGYCFVCTRDRREPCLDCAERSRAVALRFVERLPRVRELLSSDVQAAFDGDPAAKSPGETIFCYPSIKALTNHRIAHQLHHLGVDIIPRIIGEMAHSDTGIDIHPGAHIGPRFFIDHGTGTVIGETCVIGSNVRLYQGVTLGAKSFPKDDTGSRLVKGLARHPIVEDDVTVYAGATILGRVTIGRGAVIGGNVWVTSDVAPGARVVQARAPEQFFISGSGI</sequence>